<proteinExistence type="predicted"/>
<keyword evidence="6" id="KW-1185">Reference proteome</keyword>
<dbReference type="SUPFAM" id="SSF47473">
    <property type="entry name" value="EF-hand"/>
    <property type="match status" value="1"/>
</dbReference>
<dbReference type="KEGG" id="aaf:AURANDRAFT_67513"/>
<dbReference type="InterPro" id="IPR018247">
    <property type="entry name" value="EF_Hand_1_Ca_BS"/>
</dbReference>
<dbReference type="AlphaFoldDB" id="F0YLE6"/>
<organism evidence="6">
    <name type="scientific">Aureococcus anophagefferens</name>
    <name type="common">Harmful bloom alga</name>
    <dbReference type="NCBI Taxonomy" id="44056"/>
    <lineage>
        <taxon>Eukaryota</taxon>
        <taxon>Sar</taxon>
        <taxon>Stramenopiles</taxon>
        <taxon>Ochrophyta</taxon>
        <taxon>Pelagophyceae</taxon>
        <taxon>Pelagomonadales</taxon>
        <taxon>Pelagomonadaceae</taxon>
        <taxon>Aureococcus</taxon>
    </lineage>
</organism>
<evidence type="ECO:0000313" key="4">
    <source>
        <dbReference type="EMBL" id="EGB03122.1"/>
    </source>
</evidence>
<reference evidence="5 6" key="1">
    <citation type="journal article" date="2011" name="Proc. Natl. Acad. Sci. U.S.A.">
        <title>Niche of harmful alga Aureococcus anophagefferens revealed through ecogenomics.</title>
        <authorList>
            <person name="Gobler C.J."/>
            <person name="Berry D.L."/>
            <person name="Dyhrman S.T."/>
            <person name="Wilhelm S.W."/>
            <person name="Salamov A."/>
            <person name="Lobanov A.V."/>
            <person name="Zhang Y."/>
            <person name="Collier J.L."/>
            <person name="Wurch L.L."/>
            <person name="Kustka A.B."/>
            <person name="Dill B.D."/>
            <person name="Shah M."/>
            <person name="VerBerkmoes N.C."/>
            <person name="Kuo A."/>
            <person name="Terry A."/>
            <person name="Pangilinan J."/>
            <person name="Lindquist E.A."/>
            <person name="Lucas S."/>
            <person name="Paulsen I.T."/>
            <person name="Hattenrath-Lehmann T.K."/>
            <person name="Talmage S.C."/>
            <person name="Walker E.A."/>
            <person name="Koch F."/>
            <person name="Burson A.M."/>
            <person name="Marcoval M.A."/>
            <person name="Tang Y.Z."/>
            <person name="Lecleir G.R."/>
            <person name="Coyne K.J."/>
            <person name="Berg G.M."/>
            <person name="Bertrand E.M."/>
            <person name="Saito M.A."/>
            <person name="Gladyshev V.N."/>
            <person name="Grigoriev I.V."/>
        </authorList>
    </citation>
    <scope>NUCLEOTIDE SEQUENCE [LARGE SCALE GENOMIC DNA]</scope>
    <source>
        <strain evidence="6">CCMP 1984</strain>
        <strain evidence="5">CCMP1984</strain>
    </source>
</reference>
<evidence type="ECO:0000313" key="6">
    <source>
        <dbReference type="Proteomes" id="UP000002729"/>
    </source>
</evidence>
<keyword evidence="1" id="KW-0106">Calcium</keyword>
<dbReference type="RefSeq" id="XP_009041222.1">
    <property type="nucleotide sequence ID" value="XM_009042974.1"/>
</dbReference>
<dbReference type="InterPro" id="IPR002048">
    <property type="entry name" value="EF_hand_dom"/>
</dbReference>
<dbReference type="KEGG" id="aaf:AURANDRAFT_68284"/>
<dbReference type="GeneID" id="20226279"/>
<dbReference type="InterPro" id="IPR011992">
    <property type="entry name" value="EF-hand-dom_pair"/>
</dbReference>
<name>F0YLE6_AURAN</name>
<dbReference type="RefSeq" id="XP_009042181.1">
    <property type="nucleotide sequence ID" value="XM_009043933.1"/>
</dbReference>
<dbReference type="PROSITE" id="PS50222">
    <property type="entry name" value="EF_HAND_2"/>
    <property type="match status" value="1"/>
</dbReference>
<dbReference type="GO" id="GO:0005509">
    <property type="term" value="F:calcium ion binding"/>
    <property type="evidence" value="ECO:0007669"/>
    <property type="project" value="InterPro"/>
</dbReference>
<evidence type="ECO:0000313" key="5">
    <source>
        <dbReference type="EMBL" id="EGB04097.1"/>
    </source>
</evidence>
<accession>F0YLE6</accession>
<protein>
    <recommendedName>
        <fullName evidence="3">EF-hand domain-containing protein</fullName>
    </recommendedName>
</protein>
<sequence length="119" mass="13002">MILLATIFAACAMARGQDFDLSLHTFWTQLDDNRSGGVDKLELTRFVAITAVASEFPLPTSDDEDGGNKLLRTLIDTTFSNYDKDMTGEIELDELDDALVTDILGKYLEGTGSSISSLM</sequence>
<dbReference type="Proteomes" id="UP000002729">
    <property type="component" value="Unassembled WGS sequence"/>
</dbReference>
<evidence type="ECO:0000256" key="1">
    <source>
        <dbReference type="ARBA" id="ARBA00022837"/>
    </source>
</evidence>
<dbReference type="PROSITE" id="PS00018">
    <property type="entry name" value="EF_HAND_1"/>
    <property type="match status" value="1"/>
</dbReference>
<dbReference type="Gene3D" id="1.10.238.10">
    <property type="entry name" value="EF-hand"/>
    <property type="match status" value="1"/>
</dbReference>
<gene>
    <name evidence="5" type="ORF">AURANDRAFT_67513</name>
    <name evidence="4" type="ORF">AURANDRAFT_68284</name>
</gene>
<feature type="domain" description="EF-hand" evidence="3">
    <location>
        <begin position="70"/>
        <end position="105"/>
    </location>
</feature>
<evidence type="ECO:0000256" key="2">
    <source>
        <dbReference type="SAM" id="SignalP"/>
    </source>
</evidence>
<evidence type="ECO:0000259" key="3">
    <source>
        <dbReference type="PROSITE" id="PS50222"/>
    </source>
</evidence>
<dbReference type="EMBL" id="GL833195">
    <property type="protein sequence ID" value="EGB03122.1"/>
    <property type="molecule type" value="Genomic_DNA"/>
</dbReference>
<dbReference type="InParanoid" id="F0YLE6"/>
<dbReference type="GeneID" id="20226707"/>
<feature type="chain" id="PRO_5010831145" description="EF-hand domain-containing protein" evidence="2">
    <location>
        <begin position="17"/>
        <end position="119"/>
    </location>
</feature>
<keyword evidence="2" id="KW-0732">Signal</keyword>
<dbReference type="EMBL" id="GL833156">
    <property type="protein sequence ID" value="EGB04097.1"/>
    <property type="molecule type" value="Genomic_DNA"/>
</dbReference>
<feature type="signal peptide" evidence="2">
    <location>
        <begin position="1"/>
        <end position="16"/>
    </location>
</feature>